<dbReference type="EMBL" id="JACYCC010000025">
    <property type="protein sequence ID" value="KAF8684647.1"/>
    <property type="molecule type" value="Genomic_DNA"/>
</dbReference>
<reference evidence="8" key="1">
    <citation type="submission" date="2020-09" db="EMBL/GenBank/DDBJ databases">
        <title>Comparative genome analyses of four rice-infecting Rhizoctonia solani isolates reveal extensive enrichment of homogalacturonan modification genes.</title>
        <authorList>
            <person name="Lee D.-Y."/>
            <person name="Jeon J."/>
            <person name="Kim K.-T."/>
            <person name="Cheong K."/>
            <person name="Song H."/>
            <person name="Choi G."/>
            <person name="Ko J."/>
            <person name="Opiyo S.O."/>
            <person name="Zuo S."/>
            <person name="Madhav S."/>
            <person name="Lee Y.-H."/>
            <person name="Wang G.-L."/>
        </authorList>
    </citation>
    <scope>NUCLEOTIDE SEQUENCE</scope>
    <source>
        <strain evidence="8">AG1-IA YN-7</strain>
    </source>
</reference>
<dbReference type="GO" id="GO:0051011">
    <property type="term" value="F:microtubule minus-end binding"/>
    <property type="evidence" value="ECO:0007669"/>
    <property type="project" value="TreeGrafter"/>
</dbReference>
<comment type="caution">
    <text evidence="8">The sequence shown here is derived from an EMBL/GenBank/DDBJ whole genome shotgun (WGS) entry which is preliminary data.</text>
</comment>
<dbReference type="InterPro" id="IPR007259">
    <property type="entry name" value="GCP"/>
</dbReference>
<accession>A0A8H7LNC5</accession>
<feature type="compositionally biased region" description="Pro residues" evidence="6">
    <location>
        <begin position="2472"/>
        <end position="2496"/>
    </location>
</feature>
<dbReference type="PANTHER" id="PTHR19302:SF27">
    <property type="entry name" value="GAMMA-TUBULIN COMPLEX COMPONENT 4"/>
    <property type="match status" value="1"/>
</dbReference>
<dbReference type="GO" id="GO:0000930">
    <property type="term" value="C:gamma-tubulin complex"/>
    <property type="evidence" value="ECO:0007669"/>
    <property type="project" value="TreeGrafter"/>
</dbReference>
<feature type="region of interest" description="Disordered" evidence="6">
    <location>
        <begin position="528"/>
        <end position="586"/>
    </location>
</feature>
<feature type="compositionally biased region" description="Low complexity" evidence="6">
    <location>
        <begin position="3324"/>
        <end position="3334"/>
    </location>
</feature>
<feature type="region of interest" description="Disordered" evidence="6">
    <location>
        <begin position="2590"/>
        <end position="2633"/>
    </location>
</feature>
<dbReference type="GO" id="GO:0031122">
    <property type="term" value="P:cytoplasmic microtubule organization"/>
    <property type="evidence" value="ECO:0007669"/>
    <property type="project" value="TreeGrafter"/>
</dbReference>
<feature type="region of interest" description="Disordered" evidence="6">
    <location>
        <begin position="2537"/>
        <end position="2568"/>
    </location>
</feature>
<feature type="compositionally biased region" description="Low complexity" evidence="6">
    <location>
        <begin position="1764"/>
        <end position="1783"/>
    </location>
</feature>
<feature type="compositionally biased region" description="Polar residues" evidence="6">
    <location>
        <begin position="1435"/>
        <end position="1447"/>
    </location>
</feature>
<evidence type="ECO:0000256" key="1">
    <source>
        <dbReference type="ARBA" id="ARBA00004267"/>
    </source>
</evidence>
<dbReference type="InterPro" id="IPR042241">
    <property type="entry name" value="GCP_C_sf"/>
</dbReference>
<feature type="region of interest" description="Disordered" evidence="6">
    <location>
        <begin position="3125"/>
        <end position="3566"/>
    </location>
</feature>
<keyword evidence="4" id="KW-0493">Microtubule</keyword>
<feature type="compositionally biased region" description="Pro residues" evidence="6">
    <location>
        <begin position="2652"/>
        <end position="2666"/>
    </location>
</feature>
<feature type="region of interest" description="Disordered" evidence="6">
    <location>
        <begin position="2077"/>
        <end position="2165"/>
    </location>
</feature>
<feature type="compositionally biased region" description="Low complexity" evidence="6">
    <location>
        <begin position="1691"/>
        <end position="1724"/>
    </location>
</feature>
<feature type="compositionally biased region" description="Polar residues" evidence="6">
    <location>
        <begin position="1103"/>
        <end position="1112"/>
    </location>
</feature>
<proteinExistence type="inferred from homology"/>
<feature type="compositionally biased region" description="Polar residues" evidence="6">
    <location>
        <begin position="1606"/>
        <end position="1628"/>
    </location>
</feature>
<feature type="region of interest" description="Disordered" evidence="6">
    <location>
        <begin position="819"/>
        <end position="850"/>
    </location>
</feature>
<feature type="region of interest" description="Disordered" evidence="6">
    <location>
        <begin position="3578"/>
        <end position="3597"/>
    </location>
</feature>
<feature type="compositionally biased region" description="Polar residues" evidence="6">
    <location>
        <begin position="558"/>
        <end position="586"/>
    </location>
</feature>
<feature type="compositionally biased region" description="Basic and acidic residues" evidence="6">
    <location>
        <begin position="1283"/>
        <end position="1292"/>
    </location>
</feature>
<feature type="compositionally biased region" description="Basic and acidic residues" evidence="6">
    <location>
        <begin position="2118"/>
        <end position="2129"/>
    </location>
</feature>
<gene>
    <name evidence="8" type="ORF">RHS04_01196</name>
</gene>
<feature type="compositionally biased region" description="Low complexity" evidence="6">
    <location>
        <begin position="3756"/>
        <end position="3767"/>
    </location>
</feature>
<dbReference type="SUPFAM" id="SSF52540">
    <property type="entry name" value="P-loop containing nucleoside triphosphate hydrolases"/>
    <property type="match status" value="1"/>
</dbReference>
<dbReference type="Gene3D" id="1.20.120.1900">
    <property type="entry name" value="Gamma-tubulin complex, C-terminal domain"/>
    <property type="match status" value="1"/>
</dbReference>
<feature type="compositionally biased region" description="Acidic residues" evidence="6">
    <location>
        <begin position="1066"/>
        <end position="1084"/>
    </location>
</feature>
<feature type="compositionally biased region" description="Polar residues" evidence="6">
    <location>
        <begin position="3422"/>
        <end position="3435"/>
    </location>
</feature>
<sequence length="4445" mass="478629">MLAEVLLIMSGHASSLLEPDGTIAPAFAPLLHPGEQQVLKELATLASQYRKLKQTCPILGQQSQYMSSLCAALIEILTEYEDLVVETEARILKRDSELVANATVVPLSAVKATFSIWNVQFAALCLLIDQLEAGPPGLDGTRWPPGPLIDLLLQRARTGVQRVAHVINRLALAVQRVWRSHLLAFLVHGILDAADPLARVADGYKLNPECVPSCVTPQTREAIAYIGRAVAVVGVGVPRQLAIVHARLVGRVLPQDRYAFDGAVERIKGNISEWLWTRVLTKADVIGAVECFANYFLLRNGEFALALLREIERLKTSRLSAKPTFRTSSGLIRDTDLSLAILRASLGTSAQNDPSLDSLRFTLVDGPLRPLLPPPSAALAPNKSTAYNGLVLFDDLLLGARATLSHTLAWPLDLVLGQAELQAYGAVFAYLSALRRGHVMVLECWGTLSGSWKARKKWEGTYARRKAKGKGKAGDLDHIDAEDEAKRSRLVKCAWGVVREMVWFLDTFWGYIMTDVIDVQYRKLHAQLRPQRTRSNSNRRSSTTTRATTRAGSPTSTHFGPSPSTQFGPSASSTQGLNLRGSASTTQPETLDFSTLRTLHATYLANIVSGSLLGHSGCASLVRVALETCERFVGMIERWGGDVLPGMLEEGSAGVGGALLDERLKTIKETFHSHLEAFYEQLSMSPGQGVDGSTIAGNTSAYLRDLFRPRGKGGKGMTGAEEDRRTVERLSLRLDFNAKFSEPYGYGYSKQLGILQQGGLIPTITPAAEASVATTGILCEIALCAPRSLLSGRCIFKHKCNFIHDGEISMRRPDVRAHAPVYRRTPENSVDSFSSSEEDEPVQEHRIDEHSAAAPSLIFSSIYGPRPNSINRLQLTNVDLPVSPESLPHTPPRTSRPTSHHSTHNHVNITSPTPSRPLSSSLGIGIGGRAQGGLAEVFTAIANTQTLAQSTTLPPSSAGSLPSPLSLSPKSPANGAQEIIIKDEGYSLEQLPFKLALSNQSSLLLNRTSRAAQRRSSTFSQQDTPSSSGADIEKRPNSLSVPERLSTGSLPKYLGDRPISVTSVEQIEEEGKVDDEQDEEEQVIVDESPSFEALQPYPRDVSTEPSPDPTRQNFVPPAPAPPLPPGKHYSFIYANINRRIAPCQAQPSKPPVRNNSSRHIDHELVIDELEERLGVSPTRRRRARSNAVPNPIPSAVSPNRSTTQPTGKSAEAIWERKQPIEIPKSAVNMGAAWDMLDAMFSKRNQQQEERIEEESSDEHENEQSFLPVDWDVGSMAGLDEEDRFEKHDDPVRLEPTMVQVAARSDSVATQRESTTTRREPAIPQDEPSAESRKSITVRRESTPLRPESTPVRPESTTVRRESISVRRESTSVHHEPAPVRRESISVRRESVGAQRKSAPRASIPVPISQPSPPILQAEGHPQTPSTPSTEPETPNTRLTQSTQPTPQSDHEFDEADTDDEHPEDLADLIEAEPVVLSTPRSVVLRREVGRETSLPSRAGTSTGAGTPGFWTPRHGSVVGGSGGLQVIESPTVEQIQPEQSQFEQRLSAERNFSTPSERRLSVEQNRPTLIERRRSSRLASIERRQSAQLASAERRQSTSSRRLEDITQSTVSESTLNTIGGQTENESPVSRPLVSNRDSVSLPVLGSVPSTGNGLGLDLSSSPSAPSPLELDSGNDLGLGVGLSPDPVSHSPSLSTPLDSIPTPSDSISSSGNDSGLGSNLESGFPSVVPTPELPVALASDPHGPAPASPVAGTTLAYPKPQVEPISEPSISTHSPISSPEPEVSNPIPPTKPVTPESAPQTKLGTASRADLGLESVLPEARAEPVEVLKDPSSVPSVKTLPPLPPLVSESTSAAARVNPSLVAGPTSQDDLSSPRSVDDDPSPIPIHASKPSGDPIEPIRATPHADGPDLDLGRVVSRSSSDAVGLSAPDRGDTSEDAPQSVAKDLDDIAVKGEIKDETKQPNVVVAMGKDAAEYSGTAMVNEKSTASIEAVHEDPGRPTGYHEDNHQKLAEEGSQVINTTIRQGTVGGDLVASSEEWAVVRDSPRESFKDANKVIGGNIISAPIHSSGDFDARALVSDSEPEPMQDSVLNPTWPPSNDLEPVPEEPESVPVVVRSAGEREIEFETQARAESPTPAKLPEGRQVPEPEEPSRTETPRSSEGLVTAKAVSKAPVSSQLVPPVESDKAAVVEVPHNEYVAEVAEAIDESITNIKQALPESTLAEIHEGPETWQEIQREIRKEVQHEVRQEVTPVMVEHDGANSGSQEVQEDTRRRSEARKGVHREVQQHVEQEATLVGMERGETSVDIQGRQEDRSGGEPRVETLSRVLTKRNSTTKDEEEVQSEALSQNKPKLSVGSANGYEAQKPVYAAILDHPGSVTEQPASRNDPEEQSTPGPSVSLGTPRLDSVPEVARPEPPLSSLIAIPTVAPLPALLPSTSIPDREEAIIGPDDTDSLSELEEAFGVRSPVALEPSPPVAPPQLPAPSSPPRIPAPSPTPIHSSPSISEQTPAPDPSTTLQHFPVLPSFTPIAPLSPILPSSLSASPSVSEQLSSPISSSPPTTSSLPGSLSQIVPVVPLSPISVPEVLPLGIRPVQSSTKTPSEDEPSASDNSFMSPGVSLQPSPLEPGELPLHEPLLEPELPTQAIVSNEPELPIPPRYLPPPPVLSPPLLHQLEAESNPEPKLEYGPKIDLKPEIESQLVPEVSALPEFRSIENLPSSPRTNPARVVESMSLEHLAPESAVDVVSLVAPGPITLEPPMLDSPLLPDSSSLLDPLSPLPSDHALVLPDTAPAPLSSRELETVAPDRPSPLADHPRSTESAFCESVVAHEPTALPESSSELEHSSSQPNVTAVVPPFKILPSSKPTESPEAFPPPASSPSFEYALPPSPVAPLPVNNTLSQSLVAEESSPRPGTPPTAEPPLLRDPLPLLDNSLAPESSSVQSTTSSPEPPNSDLSKDPHPQSELTHLPATLEPSESAASKIEPSPESFKPVSLPDLSTLPNSSPQYNSLLPNPSPPDVSIPLEHLSPRSLSFSEPPTGQAELPDPSSLLDPSTLPGSSSLISSSPFDPSPWPGLSVTPKRSPSPSSPDSPSSTHHSHLLNLSPSPKSTSLPDAPLLASHFVEFALPPTEDLQGPEHFSEPQPERLGGSLEQQEPQVTSDRRDIQGATDSLTPWGSLRFNRSPGLQRTSDDEQQLPKSSLLFDYISLPPDSPSRSYTPSPRLATLPEDSPLLQYAPSSGPVRSAERAEMPESEGSPDRAGSLRQLMRANPLASLEHSDEPQSPPIIGGAHLSQRSSLSEIPSLSDFAPLPPRSDTAPQYVRTATLASEPRASSEPSSKPRPRSQLKPLRLSLMHGLGTPSPSAIITPVSANTATPSPGFRSDAATPTPTAMYPTPSSAHPTQLPARLRSATQSPPPTEEMVDNDSISESLPKTSGAESVSWFGSKKGVKRGTLSASRQSFRRSVHETEPTLSMRDATITSPGRSSASVVVERIEESSPQSPGALAEDEDVRPLPMIWDDETEAGSKAGSSRQGTRSPTRTIPMLDSFPPDSASIEVAPPLKSPDRLDTVPRYPTFVNIGGSPRLSEAKPPPPSPPAVLENVSESHNIQPSEVEPAALRSRKWADTVNQDSIGSLPDFSAPAPGTQMLDVQPAEADEPHTPRTHKDRLRYMPIPNTAPLSISPRRASPSMMQLPQEGSTESYEQQGEYDQDGMLSYAAPHMAPLDLRLRMPRREGTTGPWMTEHFTNSPSSFHSSQVGSMHSASSSLSTGSKAMDIRRSISFNKLMNGPVHVEDGTFGNPGPGPTTMMTYSKRGQPVETLGSPIVLQPSSLEHAPSVPKTPQHHPSSTSLDATPRKSDDLLSLKISPAQIATEAEMNIHPATPSVSTQSPIQNHGNEFSPVEQRTPYKALSLSSPSPVPYPSTPLTAPSPLQILRRNLMARTSPESPRFLSPQTRFTNLPESRPPRHQHHASASLAPSTRPRDEFHNMPMSAPGPRDRRSLTPNTRFAATPSIPGSPAQSVHSTISQTKPLLFFAIAKNSAQEVERLLQDGEVKPNDKAGPEDLPALAFALANEQLTDKTQIVKSLLSHGADPSSVLHRQTGSGQFDDADLALTTRIEQGMNPAIRYYLNRKQMTIPAPQAELLEKNNFGGLTRAGFSIIGQDAALEELIRVVAGHCRRKALNPLVVVFSGGPGCGKSLLASKIGPLLHVPYFTINMTNLRNEAALFNYISMTTKVGQPKIPLMDFLRDNQGQRCVVVLEEIEKAADKTVWHSLLMPWELGKATVISPLNNEQIDIDTSQVIWIATSNSGDDATLKFFAERSRPSDRGESALARLAHNPRPKEDNFTRNDYLKLMQAVRKRLGELLGSSMISRVSSVLPFLPFTEDEVYALASESLSAMRAEQKGDQSYDSVDWDELLQQAVGEYIPGEGARSVHRAVQRAFDEVAEW</sequence>
<feature type="compositionally biased region" description="Low complexity" evidence="6">
    <location>
        <begin position="910"/>
        <end position="920"/>
    </location>
</feature>
<dbReference type="Pfam" id="PF04130">
    <property type="entry name" value="GCP_C_terminal"/>
    <property type="match status" value="1"/>
</dbReference>
<feature type="compositionally biased region" description="Low complexity" evidence="6">
    <location>
        <begin position="1008"/>
        <end position="1022"/>
    </location>
</feature>
<organism evidence="8 9">
    <name type="scientific">Rhizoctonia solani</name>
    <dbReference type="NCBI Taxonomy" id="456999"/>
    <lineage>
        <taxon>Eukaryota</taxon>
        <taxon>Fungi</taxon>
        <taxon>Dikarya</taxon>
        <taxon>Basidiomycota</taxon>
        <taxon>Agaricomycotina</taxon>
        <taxon>Agaricomycetes</taxon>
        <taxon>Cantharellales</taxon>
        <taxon>Ceratobasidiaceae</taxon>
        <taxon>Rhizoctonia</taxon>
    </lineage>
</organism>
<feature type="compositionally biased region" description="Low complexity" evidence="6">
    <location>
        <begin position="886"/>
        <end position="897"/>
    </location>
</feature>
<dbReference type="GO" id="GO:0005874">
    <property type="term" value="C:microtubule"/>
    <property type="evidence" value="ECO:0007669"/>
    <property type="project" value="UniProtKB-KW"/>
</dbReference>
<dbReference type="GO" id="GO:0044732">
    <property type="term" value="C:mitotic spindle pole body"/>
    <property type="evidence" value="ECO:0007669"/>
    <property type="project" value="TreeGrafter"/>
</dbReference>
<feature type="region of interest" description="Disordered" evidence="6">
    <location>
        <begin position="1176"/>
        <end position="1206"/>
    </location>
</feature>
<feature type="compositionally biased region" description="Low complexity" evidence="6">
    <location>
        <begin position="2756"/>
        <end position="2780"/>
    </location>
</feature>
<dbReference type="Gene3D" id="3.40.50.300">
    <property type="entry name" value="P-loop containing nucleotide triphosphate hydrolases"/>
    <property type="match status" value="1"/>
</dbReference>
<dbReference type="InterPro" id="IPR040457">
    <property type="entry name" value="GCP_C"/>
</dbReference>
<dbReference type="GO" id="GO:0000922">
    <property type="term" value="C:spindle pole"/>
    <property type="evidence" value="ECO:0007669"/>
    <property type="project" value="InterPro"/>
</dbReference>
<dbReference type="GO" id="GO:0016887">
    <property type="term" value="F:ATP hydrolysis activity"/>
    <property type="evidence" value="ECO:0007669"/>
    <property type="project" value="InterPro"/>
</dbReference>
<feature type="region of interest" description="Disordered" evidence="6">
    <location>
        <begin position="2432"/>
        <end position="2522"/>
    </location>
</feature>
<feature type="compositionally biased region" description="Polar residues" evidence="6">
    <location>
        <begin position="2997"/>
        <end position="3010"/>
    </location>
</feature>
<feature type="compositionally biased region" description="Polar residues" evidence="6">
    <location>
        <begin position="1531"/>
        <end position="1555"/>
    </location>
</feature>
<evidence type="ECO:0000313" key="8">
    <source>
        <dbReference type="EMBL" id="KAF8684647.1"/>
    </source>
</evidence>
<dbReference type="PANTHER" id="PTHR19302">
    <property type="entry name" value="GAMMA TUBULIN COMPLEX PROTEIN"/>
    <property type="match status" value="1"/>
</dbReference>
<feature type="region of interest" description="Disordered" evidence="6">
    <location>
        <begin position="3878"/>
        <end position="3900"/>
    </location>
</feature>
<feature type="region of interest" description="Disordered" evidence="6">
    <location>
        <begin position="3827"/>
        <end position="3853"/>
    </location>
</feature>
<feature type="region of interest" description="Disordered" evidence="6">
    <location>
        <begin position="2648"/>
        <end position="2669"/>
    </location>
</feature>
<feature type="compositionally biased region" description="Basic and acidic residues" evidence="6">
    <location>
        <begin position="2140"/>
        <end position="2158"/>
    </location>
</feature>
<evidence type="ECO:0000256" key="6">
    <source>
        <dbReference type="SAM" id="MobiDB-lite"/>
    </source>
</evidence>
<evidence type="ECO:0000256" key="5">
    <source>
        <dbReference type="ARBA" id="ARBA00023212"/>
    </source>
</evidence>
<dbReference type="Pfam" id="PF17681">
    <property type="entry name" value="GCP_N_terminal"/>
    <property type="match status" value="1"/>
</dbReference>
<feature type="compositionally biased region" description="Acidic residues" evidence="6">
    <location>
        <begin position="1451"/>
        <end position="1470"/>
    </location>
</feature>
<feature type="compositionally biased region" description="Polar residues" evidence="6">
    <location>
        <begin position="1493"/>
        <end position="1504"/>
    </location>
</feature>
<dbReference type="SMART" id="SM00382">
    <property type="entry name" value="AAA"/>
    <property type="match status" value="1"/>
</dbReference>
<dbReference type="InterPro" id="IPR027417">
    <property type="entry name" value="P-loop_NTPase"/>
</dbReference>
<dbReference type="GO" id="GO:0043015">
    <property type="term" value="F:gamma-tubulin binding"/>
    <property type="evidence" value="ECO:0007669"/>
    <property type="project" value="InterPro"/>
</dbReference>
<evidence type="ECO:0000313" key="9">
    <source>
        <dbReference type="Proteomes" id="UP000650582"/>
    </source>
</evidence>
<feature type="compositionally biased region" description="Polar residues" evidence="6">
    <location>
        <begin position="1196"/>
        <end position="1206"/>
    </location>
</feature>
<dbReference type="Pfam" id="PF07728">
    <property type="entry name" value="AAA_5"/>
    <property type="match status" value="1"/>
</dbReference>
<feature type="compositionally biased region" description="Basic and acidic residues" evidence="6">
    <location>
        <begin position="1592"/>
        <end position="1605"/>
    </location>
</feature>
<feature type="compositionally biased region" description="Acidic residues" evidence="6">
    <location>
        <begin position="2450"/>
        <end position="2460"/>
    </location>
</feature>
<comment type="subcellular location">
    <subcellularLocation>
        <location evidence="1">Cytoplasm</location>
        <location evidence="1">Cytoskeleton</location>
        <location evidence="1">Microtubule organizing center</location>
    </subcellularLocation>
</comment>
<comment type="similarity">
    <text evidence="2">Belongs to the TUBGCP family.</text>
</comment>
<feature type="compositionally biased region" description="Basic and acidic residues" evidence="6">
    <location>
        <begin position="1821"/>
        <end position="1830"/>
    </location>
</feature>
<dbReference type="CDD" id="cd00009">
    <property type="entry name" value="AAA"/>
    <property type="match status" value="1"/>
</dbReference>
<dbReference type="InterPro" id="IPR011704">
    <property type="entry name" value="ATPase_dyneun-rel_AAA"/>
</dbReference>
<feature type="compositionally biased region" description="Polar residues" evidence="6">
    <location>
        <begin position="2391"/>
        <end position="2400"/>
    </location>
</feature>
<keyword evidence="3" id="KW-0963">Cytoplasm</keyword>
<evidence type="ECO:0000256" key="2">
    <source>
        <dbReference type="ARBA" id="ARBA00010337"/>
    </source>
</evidence>
<feature type="region of interest" description="Disordered" evidence="6">
    <location>
        <begin position="1008"/>
        <end position="1112"/>
    </location>
</feature>
<feature type="region of interest" description="Disordered" evidence="6">
    <location>
        <begin position="1487"/>
        <end position="1947"/>
    </location>
</feature>
<dbReference type="Proteomes" id="UP000650582">
    <property type="component" value="Unassembled WGS sequence"/>
</dbReference>
<feature type="compositionally biased region" description="Low complexity" evidence="6">
    <location>
        <begin position="3050"/>
        <end position="3065"/>
    </location>
</feature>
<feature type="region of interest" description="Disordered" evidence="6">
    <location>
        <begin position="2250"/>
        <end position="2415"/>
    </location>
</feature>
<name>A0A8H7LNC5_9AGAM</name>
<feature type="region of interest" description="Disordered" evidence="6">
    <location>
        <begin position="2750"/>
        <end position="3112"/>
    </location>
</feature>
<feature type="compositionally biased region" description="Low complexity" evidence="6">
    <location>
        <begin position="2918"/>
        <end position="2945"/>
    </location>
</feature>
<feature type="compositionally biased region" description="Polar residues" evidence="6">
    <location>
        <begin position="3880"/>
        <end position="3893"/>
    </location>
</feature>
<feature type="compositionally biased region" description="Polar residues" evidence="6">
    <location>
        <begin position="3357"/>
        <end position="3373"/>
    </location>
</feature>
<feature type="compositionally biased region" description="Basic and acidic residues" evidence="6">
    <location>
        <begin position="2269"/>
        <end position="2291"/>
    </location>
</feature>
<feature type="compositionally biased region" description="Low complexity" evidence="6">
    <location>
        <begin position="1639"/>
        <end position="1672"/>
    </location>
</feature>
<feature type="region of interest" description="Disordered" evidence="6">
    <location>
        <begin position="3906"/>
        <end position="3925"/>
    </location>
</feature>
<feature type="domain" description="AAA+ ATPase" evidence="7">
    <location>
        <begin position="4180"/>
        <end position="4326"/>
    </location>
</feature>
<feature type="compositionally biased region" description="Polar residues" evidence="6">
    <location>
        <begin position="3475"/>
        <end position="3485"/>
    </location>
</feature>
<dbReference type="InterPro" id="IPR041470">
    <property type="entry name" value="GCP_N"/>
</dbReference>
<feature type="compositionally biased region" description="Basic and acidic residues" evidence="6">
    <location>
        <begin position="2299"/>
        <end position="2323"/>
    </location>
</feature>
<feature type="compositionally biased region" description="Low complexity" evidence="6">
    <location>
        <begin position="953"/>
        <end position="972"/>
    </location>
</feature>
<feature type="compositionally biased region" description="Acidic residues" evidence="6">
    <location>
        <begin position="1250"/>
        <end position="1260"/>
    </location>
</feature>
<dbReference type="GO" id="GO:0005524">
    <property type="term" value="F:ATP binding"/>
    <property type="evidence" value="ECO:0007669"/>
    <property type="project" value="InterPro"/>
</dbReference>
<feature type="compositionally biased region" description="Low complexity" evidence="6">
    <location>
        <begin position="3081"/>
        <end position="3106"/>
    </location>
</feature>
<keyword evidence="5" id="KW-0206">Cytoskeleton</keyword>
<feature type="region of interest" description="Disordered" evidence="6">
    <location>
        <begin position="881"/>
        <end position="920"/>
    </location>
</feature>
<feature type="compositionally biased region" description="Low complexity" evidence="6">
    <location>
        <begin position="533"/>
        <end position="557"/>
    </location>
</feature>
<evidence type="ECO:0000259" key="7">
    <source>
        <dbReference type="SMART" id="SM00382"/>
    </source>
</evidence>
<dbReference type="InterPro" id="IPR003593">
    <property type="entry name" value="AAA+_ATPase"/>
</dbReference>
<feature type="compositionally biased region" description="Basic and acidic residues" evidence="6">
    <location>
        <begin position="1357"/>
        <end position="1390"/>
    </location>
</feature>
<feature type="region of interest" description="Disordered" evidence="6">
    <location>
        <begin position="3939"/>
        <end position="3998"/>
    </location>
</feature>
<feature type="compositionally biased region" description="Low complexity" evidence="6">
    <location>
        <begin position="2619"/>
        <end position="2629"/>
    </location>
</feature>
<protein>
    <recommendedName>
        <fullName evidence="7">AAA+ ATPase domain-containing protein</fullName>
    </recommendedName>
</protein>
<dbReference type="GO" id="GO:0007020">
    <property type="term" value="P:microtubule nucleation"/>
    <property type="evidence" value="ECO:0007669"/>
    <property type="project" value="InterPro"/>
</dbReference>
<feature type="compositionally biased region" description="Low complexity" evidence="6">
    <location>
        <begin position="3381"/>
        <end position="3396"/>
    </location>
</feature>
<evidence type="ECO:0000256" key="3">
    <source>
        <dbReference type="ARBA" id="ARBA00022490"/>
    </source>
</evidence>
<dbReference type="GO" id="GO:0051225">
    <property type="term" value="P:spindle assembly"/>
    <property type="evidence" value="ECO:0007669"/>
    <property type="project" value="TreeGrafter"/>
</dbReference>
<dbReference type="GO" id="GO:0000278">
    <property type="term" value="P:mitotic cell cycle"/>
    <property type="evidence" value="ECO:0007669"/>
    <property type="project" value="TreeGrafter"/>
</dbReference>
<feature type="region of interest" description="Disordered" evidence="6">
    <location>
        <begin position="1244"/>
        <end position="1473"/>
    </location>
</feature>
<feature type="region of interest" description="Disordered" evidence="6">
    <location>
        <begin position="950"/>
        <end position="973"/>
    </location>
</feature>
<feature type="compositionally biased region" description="Polar residues" evidence="6">
    <location>
        <begin position="3525"/>
        <end position="3537"/>
    </location>
</feature>
<evidence type="ECO:0000256" key="4">
    <source>
        <dbReference type="ARBA" id="ARBA00022701"/>
    </source>
</evidence>
<feature type="region of interest" description="Disordered" evidence="6">
    <location>
        <begin position="3748"/>
        <end position="3767"/>
    </location>
</feature>
<feature type="compositionally biased region" description="Polar residues" evidence="6">
    <location>
        <begin position="3948"/>
        <end position="3957"/>
    </location>
</feature>
<feature type="compositionally biased region" description="Basic and acidic residues" evidence="6">
    <location>
        <begin position="1329"/>
        <end position="1342"/>
    </location>
</feature>
<feature type="compositionally biased region" description="Low complexity" evidence="6">
    <location>
        <begin position="1423"/>
        <end position="1434"/>
    </location>
</feature>
<dbReference type="GO" id="GO:0051321">
    <property type="term" value="P:meiotic cell cycle"/>
    <property type="evidence" value="ECO:0007669"/>
    <property type="project" value="TreeGrafter"/>
</dbReference>
<feature type="compositionally biased region" description="Polar residues" evidence="6">
    <location>
        <begin position="3290"/>
        <end position="3299"/>
    </location>
</feature>